<dbReference type="AlphaFoldDB" id="A0A1D3TSR8"/>
<evidence type="ECO:0000256" key="5">
    <source>
        <dbReference type="ARBA" id="ARBA00022989"/>
    </source>
</evidence>
<evidence type="ECO:0000256" key="6">
    <source>
        <dbReference type="ARBA" id="ARBA00023136"/>
    </source>
</evidence>
<feature type="transmembrane region" description="Helical" evidence="7">
    <location>
        <begin position="257"/>
        <end position="280"/>
    </location>
</feature>
<dbReference type="PANTHER" id="PTHR30489">
    <property type="entry name" value="LIPOPROTEIN-RELEASING SYSTEM TRANSMEMBRANE PROTEIN LOLE"/>
    <property type="match status" value="1"/>
</dbReference>
<dbReference type="GO" id="GO:0044874">
    <property type="term" value="P:lipoprotein localization to outer membrane"/>
    <property type="evidence" value="ECO:0007669"/>
    <property type="project" value="TreeGrafter"/>
</dbReference>
<protein>
    <submittedName>
        <fullName evidence="10">Lipoprotein-releasing system permease protein</fullName>
    </submittedName>
</protein>
<sequence>MKLSFNIALRFLNSSKGQTFLIALGIAIGVSVQIFIGSLIQGLQIDLVDTTIGSQPQITITSTSDDKLIGDYESRLSDISSDYEGVKHVSPSADGPALVTSDEENYSILVRGLSFEAAEGIYKTKERLVEGSLPENKNEVLIGTTLKDESGIQIGDEVDVLTSSGENQALTVTGIFDFQVANLNSSWVLTTLETAQSMFSYDDRITGIEMQVEDVFLADTISSDIQADLPEDLLAENWKDQNASLLSGLNGQSVSSYMIQVFVMISVLLGIASVLAITVVQKSRQIGILKAMGIRDSAASLIFVFQGLMLGIAGAILGILLGLGLAYVFTRFALNPDGTPVVPLYINPGFIALSAGFAIVVSTLAALIPARKSSKLNPIEVIRNA</sequence>
<evidence type="ECO:0000256" key="1">
    <source>
        <dbReference type="ARBA" id="ARBA00004651"/>
    </source>
</evidence>
<dbReference type="InterPro" id="IPR051447">
    <property type="entry name" value="Lipoprotein-release_system"/>
</dbReference>
<feature type="transmembrane region" description="Helical" evidence="7">
    <location>
        <begin position="349"/>
        <end position="368"/>
    </location>
</feature>
<dbReference type="Proteomes" id="UP000199315">
    <property type="component" value="Unassembled WGS sequence"/>
</dbReference>
<dbReference type="EMBL" id="FMKA01000007">
    <property type="protein sequence ID" value="SCP96931.1"/>
    <property type="molecule type" value="Genomic_DNA"/>
</dbReference>
<feature type="domain" description="MacB-like periplasmic core" evidence="9">
    <location>
        <begin position="19"/>
        <end position="227"/>
    </location>
</feature>
<comment type="similarity">
    <text evidence="2">Belongs to the ABC-4 integral membrane protein family. LolC/E subfamily.</text>
</comment>
<dbReference type="GO" id="GO:0098797">
    <property type="term" value="C:plasma membrane protein complex"/>
    <property type="evidence" value="ECO:0007669"/>
    <property type="project" value="TreeGrafter"/>
</dbReference>
<dbReference type="STRING" id="1619234.SAMN05421730_100750"/>
<feature type="transmembrane region" description="Helical" evidence="7">
    <location>
        <begin position="20"/>
        <end position="40"/>
    </location>
</feature>
<keyword evidence="5 7" id="KW-1133">Transmembrane helix</keyword>
<evidence type="ECO:0000256" key="2">
    <source>
        <dbReference type="ARBA" id="ARBA00005236"/>
    </source>
</evidence>
<gene>
    <name evidence="10" type="ORF">SAMN05421730_100750</name>
</gene>
<dbReference type="OrthoDB" id="9770036at2"/>
<evidence type="ECO:0000313" key="11">
    <source>
        <dbReference type="Proteomes" id="UP000199315"/>
    </source>
</evidence>
<keyword evidence="3" id="KW-1003">Cell membrane</keyword>
<reference evidence="10 11" key="1">
    <citation type="submission" date="2016-09" db="EMBL/GenBank/DDBJ databases">
        <authorList>
            <person name="Capua I."/>
            <person name="De Benedictis P."/>
            <person name="Joannis T."/>
            <person name="Lombin L.H."/>
            <person name="Cattoli G."/>
        </authorList>
    </citation>
    <scope>NUCLEOTIDE SEQUENCE [LARGE SCALE GENOMIC DNA]</scope>
    <source>
        <strain evidence="10 11">GluBS11</strain>
    </source>
</reference>
<keyword evidence="11" id="KW-1185">Reference proteome</keyword>
<organism evidence="10 11">
    <name type="scientific">Anaerobium acetethylicum</name>
    <dbReference type="NCBI Taxonomy" id="1619234"/>
    <lineage>
        <taxon>Bacteria</taxon>
        <taxon>Bacillati</taxon>
        <taxon>Bacillota</taxon>
        <taxon>Clostridia</taxon>
        <taxon>Lachnospirales</taxon>
        <taxon>Lachnospiraceae</taxon>
        <taxon>Anaerobium</taxon>
    </lineage>
</organism>
<keyword evidence="10" id="KW-0449">Lipoprotein</keyword>
<dbReference type="Pfam" id="PF12704">
    <property type="entry name" value="MacB_PCD"/>
    <property type="match status" value="1"/>
</dbReference>
<comment type="subcellular location">
    <subcellularLocation>
        <location evidence="1">Cell membrane</location>
        <topology evidence="1">Multi-pass membrane protein</topology>
    </subcellularLocation>
</comment>
<name>A0A1D3TSR8_9FIRM</name>
<dbReference type="InterPro" id="IPR003838">
    <property type="entry name" value="ABC3_permease_C"/>
</dbReference>
<keyword evidence="6 7" id="KW-0472">Membrane</keyword>
<accession>A0A1D3TSR8</accession>
<dbReference type="InterPro" id="IPR025857">
    <property type="entry name" value="MacB_PCD"/>
</dbReference>
<dbReference type="Pfam" id="PF02687">
    <property type="entry name" value="FtsX"/>
    <property type="match status" value="1"/>
</dbReference>
<keyword evidence="4 7" id="KW-0812">Transmembrane</keyword>
<evidence type="ECO:0000259" key="8">
    <source>
        <dbReference type="Pfam" id="PF02687"/>
    </source>
</evidence>
<feature type="domain" description="ABC3 transporter permease C-terminal" evidence="8">
    <location>
        <begin position="259"/>
        <end position="378"/>
    </location>
</feature>
<evidence type="ECO:0000256" key="3">
    <source>
        <dbReference type="ARBA" id="ARBA00022475"/>
    </source>
</evidence>
<evidence type="ECO:0000259" key="9">
    <source>
        <dbReference type="Pfam" id="PF12704"/>
    </source>
</evidence>
<evidence type="ECO:0000313" key="10">
    <source>
        <dbReference type="EMBL" id="SCP96931.1"/>
    </source>
</evidence>
<evidence type="ECO:0000256" key="4">
    <source>
        <dbReference type="ARBA" id="ARBA00022692"/>
    </source>
</evidence>
<evidence type="ECO:0000256" key="7">
    <source>
        <dbReference type="SAM" id="Phobius"/>
    </source>
</evidence>
<feature type="transmembrane region" description="Helical" evidence="7">
    <location>
        <begin position="301"/>
        <end position="329"/>
    </location>
</feature>
<proteinExistence type="inferred from homology"/>
<dbReference type="PANTHER" id="PTHR30489:SF0">
    <property type="entry name" value="LIPOPROTEIN-RELEASING SYSTEM TRANSMEMBRANE PROTEIN LOLE"/>
    <property type="match status" value="1"/>
</dbReference>
<dbReference type="RefSeq" id="WP_091232534.1">
    <property type="nucleotide sequence ID" value="NZ_FMKA01000007.1"/>
</dbReference>